<dbReference type="InterPro" id="IPR013083">
    <property type="entry name" value="Znf_RING/FYVE/PHD"/>
</dbReference>
<accession>A0AAU9J2Y9</accession>
<keyword evidence="1" id="KW-0175">Coiled coil</keyword>
<evidence type="ECO:0000313" key="3">
    <source>
        <dbReference type="EMBL" id="CAG9322523.1"/>
    </source>
</evidence>
<dbReference type="EMBL" id="CAJZBQ010000032">
    <property type="protein sequence ID" value="CAG9322523.1"/>
    <property type="molecule type" value="Genomic_DNA"/>
</dbReference>
<sequence length="294" mass="34658">MKLSDMLSSQKEESTISLNLPPRPNSNRQSVKIFNPFLLEAMGGKEIIVESCHICNVNFSLIKKKYTCKECQEPTCKEHLVVQSRDELDRICDKCMHERLLKQRLDADQEIKDQIMNDIIRSKEVRESRTQLLHKESTKEKALRKELNEIYNKTSQEEENLNKKLAEESEEKQKLNEELQRIKGQLDATKYTENATTRWMGKVKMELDDKRNKMIEKNKEINELESNYLEIRDFIQTMVPVRLVEQVVCRLCLQKVKHAYVKMFSDAIDEEKIPAPSNRRPEVMKRDLCACFIF</sequence>
<gene>
    <name evidence="3" type="ORF">BSTOLATCC_MIC31651</name>
</gene>
<dbReference type="Gene3D" id="3.30.40.10">
    <property type="entry name" value="Zinc/RING finger domain, C3HC4 (zinc finger)"/>
    <property type="match status" value="1"/>
</dbReference>
<protein>
    <recommendedName>
        <fullName evidence="5">FYVE-type domain-containing protein</fullName>
    </recommendedName>
</protein>
<evidence type="ECO:0000256" key="2">
    <source>
        <dbReference type="SAM" id="MobiDB-lite"/>
    </source>
</evidence>
<dbReference type="Proteomes" id="UP001162131">
    <property type="component" value="Unassembled WGS sequence"/>
</dbReference>
<proteinExistence type="predicted"/>
<dbReference type="SUPFAM" id="SSF57903">
    <property type="entry name" value="FYVE/PHD zinc finger"/>
    <property type="match status" value="1"/>
</dbReference>
<evidence type="ECO:0000256" key="1">
    <source>
        <dbReference type="SAM" id="Coils"/>
    </source>
</evidence>
<dbReference type="InterPro" id="IPR011011">
    <property type="entry name" value="Znf_FYVE_PHD"/>
</dbReference>
<reference evidence="3" key="1">
    <citation type="submission" date="2021-09" db="EMBL/GenBank/DDBJ databases">
        <authorList>
            <consortium name="AG Swart"/>
            <person name="Singh M."/>
            <person name="Singh A."/>
            <person name="Seah K."/>
            <person name="Emmerich C."/>
        </authorList>
    </citation>
    <scope>NUCLEOTIDE SEQUENCE</scope>
    <source>
        <strain evidence="3">ATCC30299</strain>
    </source>
</reference>
<name>A0AAU9J2Y9_9CILI</name>
<evidence type="ECO:0008006" key="5">
    <source>
        <dbReference type="Google" id="ProtNLM"/>
    </source>
</evidence>
<feature type="coiled-coil region" evidence="1">
    <location>
        <begin position="140"/>
        <end position="227"/>
    </location>
</feature>
<dbReference type="CDD" id="cd00065">
    <property type="entry name" value="FYVE_like_SF"/>
    <property type="match status" value="1"/>
</dbReference>
<organism evidence="3 4">
    <name type="scientific">Blepharisma stoltei</name>
    <dbReference type="NCBI Taxonomy" id="1481888"/>
    <lineage>
        <taxon>Eukaryota</taxon>
        <taxon>Sar</taxon>
        <taxon>Alveolata</taxon>
        <taxon>Ciliophora</taxon>
        <taxon>Postciliodesmatophora</taxon>
        <taxon>Heterotrichea</taxon>
        <taxon>Heterotrichida</taxon>
        <taxon>Blepharismidae</taxon>
        <taxon>Blepharisma</taxon>
    </lineage>
</organism>
<dbReference type="AlphaFoldDB" id="A0AAU9J2Y9"/>
<evidence type="ECO:0000313" key="4">
    <source>
        <dbReference type="Proteomes" id="UP001162131"/>
    </source>
</evidence>
<comment type="caution">
    <text evidence="3">The sequence shown here is derived from an EMBL/GenBank/DDBJ whole genome shotgun (WGS) entry which is preliminary data.</text>
</comment>
<keyword evidence="4" id="KW-1185">Reference proteome</keyword>
<feature type="region of interest" description="Disordered" evidence="2">
    <location>
        <begin position="1"/>
        <end position="23"/>
    </location>
</feature>